<protein>
    <submittedName>
        <fullName evidence="3">Uncharacterized protein</fullName>
    </submittedName>
</protein>
<name>A0A1G2CG45_9BACT</name>
<evidence type="ECO:0000256" key="2">
    <source>
        <dbReference type="SAM" id="Phobius"/>
    </source>
</evidence>
<feature type="transmembrane region" description="Helical" evidence="2">
    <location>
        <begin position="33"/>
        <end position="52"/>
    </location>
</feature>
<comment type="caution">
    <text evidence="3">The sequence shown here is derived from an EMBL/GenBank/DDBJ whole genome shotgun (WGS) entry which is preliminary data.</text>
</comment>
<proteinExistence type="predicted"/>
<organism evidence="3 4">
    <name type="scientific">Candidatus Liptonbacteria bacterium RIFCSPLOWO2_01_FULL_52_25</name>
    <dbReference type="NCBI Taxonomy" id="1798650"/>
    <lineage>
        <taxon>Bacteria</taxon>
        <taxon>Candidatus Liptoniibacteriota</taxon>
    </lineage>
</organism>
<accession>A0A1G2CG45</accession>
<gene>
    <name evidence="3" type="ORF">A2945_03430</name>
</gene>
<reference evidence="3 4" key="1">
    <citation type="journal article" date="2016" name="Nat. Commun.">
        <title>Thousands of microbial genomes shed light on interconnected biogeochemical processes in an aquifer system.</title>
        <authorList>
            <person name="Anantharaman K."/>
            <person name="Brown C.T."/>
            <person name="Hug L.A."/>
            <person name="Sharon I."/>
            <person name="Castelle C.J."/>
            <person name="Probst A.J."/>
            <person name="Thomas B.C."/>
            <person name="Singh A."/>
            <person name="Wilkins M.J."/>
            <person name="Karaoz U."/>
            <person name="Brodie E.L."/>
            <person name="Williams K.H."/>
            <person name="Hubbard S.S."/>
            <person name="Banfield J.F."/>
        </authorList>
    </citation>
    <scope>NUCLEOTIDE SEQUENCE [LARGE SCALE GENOMIC DNA]</scope>
</reference>
<evidence type="ECO:0000256" key="1">
    <source>
        <dbReference type="SAM" id="MobiDB-lite"/>
    </source>
</evidence>
<dbReference type="AlphaFoldDB" id="A0A1G2CG45"/>
<keyword evidence="2" id="KW-1133">Transmembrane helix</keyword>
<evidence type="ECO:0000313" key="4">
    <source>
        <dbReference type="Proteomes" id="UP000178880"/>
    </source>
</evidence>
<sequence>MNKKMQESESEQIDPETTSETEQVRSGAGAPDYLLPASVLISALILAGAWVYTTGIKATNQQAASIAASAEKTKGSEREEMVVPSGGVVLPITWNDLGAKLVSSGVIDADKFKAIYDQRGAFTDEYRNLLLGQNDGKLKITNENAGYLLNLFWALGLANKNEILETGEMTNPAYGGAQNFASTGGWTIAKGDPMSHYSMHRFFTLTPEQQARVDKVSRGIYRPCCGNSVHFPDCNHGMAMLGLLELMASQGVSEPDMWKTALVVNSYWFPDTYLTIAAYMKHKGVDWNNVDPREVLGVNYSSAQGYANVASRVIEPQQQRGGNGCGVDAGTTAAPQRQPGGCGV</sequence>
<keyword evidence="2" id="KW-0472">Membrane</keyword>
<dbReference type="Proteomes" id="UP000178880">
    <property type="component" value="Unassembled WGS sequence"/>
</dbReference>
<evidence type="ECO:0000313" key="3">
    <source>
        <dbReference type="EMBL" id="OGZ00374.1"/>
    </source>
</evidence>
<dbReference type="STRING" id="1798650.A2945_03430"/>
<feature type="region of interest" description="Disordered" evidence="1">
    <location>
        <begin position="319"/>
        <end position="344"/>
    </location>
</feature>
<feature type="region of interest" description="Disordered" evidence="1">
    <location>
        <begin position="1"/>
        <end position="26"/>
    </location>
</feature>
<dbReference type="EMBL" id="MHLA01000001">
    <property type="protein sequence ID" value="OGZ00374.1"/>
    <property type="molecule type" value="Genomic_DNA"/>
</dbReference>
<feature type="compositionally biased region" description="Acidic residues" evidence="1">
    <location>
        <begin position="8"/>
        <end position="19"/>
    </location>
</feature>
<keyword evidence="2" id="KW-0812">Transmembrane</keyword>